<dbReference type="SUPFAM" id="SSF51445">
    <property type="entry name" value="(Trans)glycosidases"/>
    <property type="match status" value="1"/>
</dbReference>
<evidence type="ECO:0000313" key="4">
    <source>
        <dbReference type="EMBL" id="MCM8570360.1"/>
    </source>
</evidence>
<keyword evidence="5" id="KW-1185">Reference proteome</keyword>
<proteinExistence type="predicted"/>
<evidence type="ECO:0000256" key="1">
    <source>
        <dbReference type="SAM" id="SignalP"/>
    </source>
</evidence>
<accession>A0ABT0Z552</accession>
<comment type="caution">
    <text evidence="4">The sequence shown here is derived from an EMBL/GenBank/DDBJ whole genome shotgun (WGS) entry which is preliminary data.</text>
</comment>
<evidence type="ECO:0000259" key="2">
    <source>
        <dbReference type="Pfam" id="PF13320"/>
    </source>
</evidence>
<evidence type="ECO:0000313" key="5">
    <source>
        <dbReference type="Proteomes" id="UP001155077"/>
    </source>
</evidence>
<dbReference type="Pfam" id="PF13320">
    <property type="entry name" value="GH123_cat"/>
    <property type="match status" value="1"/>
</dbReference>
<gene>
    <name evidence="4" type="ORF">NE848_13285</name>
</gene>
<keyword evidence="1" id="KW-0732">Signal</keyword>
<protein>
    <submittedName>
        <fullName evidence="4">DUF4091 domain-containing protein</fullName>
    </submittedName>
</protein>
<feature type="chain" id="PRO_5045248373" evidence="1">
    <location>
        <begin position="19"/>
        <end position="598"/>
    </location>
</feature>
<feature type="domain" description="Glycoside hydrolase 123 N-terminal" evidence="3">
    <location>
        <begin position="65"/>
        <end position="208"/>
    </location>
</feature>
<evidence type="ECO:0000259" key="3">
    <source>
        <dbReference type="Pfam" id="PF22680"/>
    </source>
</evidence>
<dbReference type="InterPro" id="IPR025150">
    <property type="entry name" value="GH123_cat"/>
</dbReference>
<dbReference type="Pfam" id="PF22680">
    <property type="entry name" value="Glyco_hydro_123_N_2"/>
    <property type="match status" value="1"/>
</dbReference>
<reference evidence="4" key="1">
    <citation type="submission" date="2022-06" db="EMBL/GenBank/DDBJ databases">
        <title>Gramella sediminis sp. nov., isolated from deep-sea sediment of the Indian Ocean.</title>
        <authorList>
            <person name="Yang L."/>
        </authorList>
    </citation>
    <scope>NUCLEOTIDE SEQUENCE</scope>
    <source>
        <strain evidence="4">HMD3159</strain>
    </source>
</reference>
<dbReference type="RefSeq" id="WP_252114381.1">
    <property type="nucleotide sequence ID" value="NZ_JAMSCK010000004.1"/>
</dbReference>
<dbReference type="EMBL" id="JAMSCK010000004">
    <property type="protein sequence ID" value="MCM8570360.1"/>
    <property type="molecule type" value="Genomic_DNA"/>
</dbReference>
<feature type="domain" description="Glycoside hydrolase 123 catalytic" evidence="2">
    <location>
        <begin position="241"/>
        <end position="551"/>
    </location>
</feature>
<sequence length="598" mass="68864">MKKIYCLIYILFTLPLLSQEKEGITHSGQLTGNPPFPIENYSELDNPKSTSETLWNKKNRTFVSWANTDVRYNKEIPAPIALSQETLHLSAWKGEQLNAQLIISAHRKSLELNFEISDLSSSQSKIESKNITGGFVRYVMTDELNKDGKGACGPRNHKEFDSTLVADPIDHLNDRLSIAKNTTRPVWVTINVPRDITKGKYTGEIKIRDGDRILKKLGLEIEVLDRVLPKSENWKFHLDLWQNPYAAARYYRTDLWSDEHFAAMKQDLQHYVNAGGKSITASIMNRPWNGQTYDPFQSMVTWRKTIDNKWSFDFTVFDKWVEFMMDLGVKKQINCYSMVPWRLAFEYFDEASNSMKTIETKPGEKAYSEMWGAMLKAFATHLKKKGWFGKTYISMDERPMDVMLETIKLIKSADKNFKISFAGSFHKELLERIDDYCLALGENYPQEILGKRQNRGKISTFYTSCAHPRPNSFTFSPPAETAWYGWYAAATGLDGYLRWAYASWPLEPLLDSRFSTWAAGDTYLVYPGGRTSIRFQKLLEGIQAYEKIKLLRREFIESGEKEDLKKLDTLLNGFASSEIIEKDVAQSIKKANIQLNSF</sequence>
<dbReference type="Proteomes" id="UP001155077">
    <property type="component" value="Unassembled WGS sequence"/>
</dbReference>
<organism evidence="4 5">
    <name type="scientific">Gramella jeungdoensis</name>
    <dbReference type="NCBI Taxonomy" id="708091"/>
    <lineage>
        <taxon>Bacteria</taxon>
        <taxon>Pseudomonadati</taxon>
        <taxon>Bacteroidota</taxon>
        <taxon>Flavobacteriia</taxon>
        <taxon>Flavobacteriales</taxon>
        <taxon>Flavobacteriaceae</taxon>
        <taxon>Christiangramia</taxon>
    </lineage>
</organism>
<name>A0ABT0Z552_9FLAO</name>
<dbReference type="InterPro" id="IPR053850">
    <property type="entry name" value="Glyco_hydro_123_N_2"/>
</dbReference>
<dbReference type="InterPro" id="IPR017853">
    <property type="entry name" value="GH"/>
</dbReference>
<feature type="signal peptide" evidence="1">
    <location>
        <begin position="1"/>
        <end position="18"/>
    </location>
</feature>